<dbReference type="PANTHER" id="PTHR42852">
    <property type="entry name" value="THIOL:DISULFIDE INTERCHANGE PROTEIN DSBE"/>
    <property type="match status" value="1"/>
</dbReference>
<dbReference type="GO" id="GO:0030313">
    <property type="term" value="C:cell envelope"/>
    <property type="evidence" value="ECO:0007669"/>
    <property type="project" value="UniProtKB-SubCell"/>
</dbReference>
<evidence type="ECO:0000313" key="7">
    <source>
        <dbReference type="Proteomes" id="UP000307602"/>
    </source>
</evidence>
<dbReference type="InterPro" id="IPR000866">
    <property type="entry name" value="AhpC/TSA"/>
</dbReference>
<dbReference type="PROSITE" id="PS51352">
    <property type="entry name" value="THIOREDOXIN_2"/>
    <property type="match status" value="1"/>
</dbReference>
<sequence length="390" mass="44493">MKNIFNTRFLIIVTLLLVTCCKNEPKHDGFTISGTVVGLETGEVKIGYGIQGPTNLKVIDSTQLVDGRFEFNGKVDFPDMVNIIIDSKYMGQFFLENSPITVQINENSFKPIVSGSKSHIIYSEYEEKAFAVYEKEKYKPIKEVSEEIKSARRAKNQKMIDEGMAQMKTLEPLINERKQEVMDIKLTYANENPSSPVAVYVLGYQYMEYLMSKEELKKYYNMFTGDARKTTFFKEHISKVYKNAFETVNAGNVAPDFTLKSLNNEVVTLSKVSANYVLVDFWASWCVPCRASFPHLMELYKTYKKDGLEIVGIGTADKEESLKKAIEEDQTTWIHAFDVVKKREYGTVAVQYGVPHLPTTFLIDGGNLEVLLRDPTKEELDNKLKELFGH</sequence>
<protein>
    <submittedName>
        <fullName evidence="6">AhpC/TSA family protein</fullName>
    </submittedName>
</protein>
<proteinExistence type="predicted"/>
<dbReference type="GO" id="GO:0016491">
    <property type="term" value="F:oxidoreductase activity"/>
    <property type="evidence" value="ECO:0007669"/>
    <property type="project" value="InterPro"/>
</dbReference>
<evidence type="ECO:0000259" key="5">
    <source>
        <dbReference type="PROSITE" id="PS51352"/>
    </source>
</evidence>
<dbReference type="Proteomes" id="UP000307602">
    <property type="component" value="Unassembled WGS sequence"/>
</dbReference>
<dbReference type="InterPro" id="IPR013766">
    <property type="entry name" value="Thioredoxin_domain"/>
</dbReference>
<gene>
    <name evidence="6" type="ORF">EM932_01795</name>
</gene>
<keyword evidence="2" id="KW-0201">Cytochrome c-type biogenesis</keyword>
<dbReference type="InterPro" id="IPR025380">
    <property type="entry name" value="DUF4369"/>
</dbReference>
<keyword evidence="3" id="KW-1015">Disulfide bond</keyword>
<dbReference type="EMBL" id="SRSO01000001">
    <property type="protein sequence ID" value="TGV04880.1"/>
    <property type="molecule type" value="Genomic_DNA"/>
</dbReference>
<dbReference type="AlphaFoldDB" id="A0A4S1E2P9"/>
<evidence type="ECO:0000256" key="2">
    <source>
        <dbReference type="ARBA" id="ARBA00022748"/>
    </source>
</evidence>
<evidence type="ECO:0000313" key="6">
    <source>
        <dbReference type="EMBL" id="TGV04880.1"/>
    </source>
</evidence>
<dbReference type="Pfam" id="PF00578">
    <property type="entry name" value="AhpC-TSA"/>
    <property type="match status" value="1"/>
</dbReference>
<dbReference type="GO" id="GO:0017004">
    <property type="term" value="P:cytochrome complex assembly"/>
    <property type="evidence" value="ECO:0007669"/>
    <property type="project" value="UniProtKB-KW"/>
</dbReference>
<dbReference type="CDD" id="cd02966">
    <property type="entry name" value="TlpA_like_family"/>
    <property type="match status" value="1"/>
</dbReference>
<feature type="domain" description="Thioredoxin" evidence="5">
    <location>
        <begin position="248"/>
        <end position="389"/>
    </location>
</feature>
<dbReference type="OrthoDB" id="1069091at2"/>
<keyword evidence="4" id="KW-0676">Redox-active center</keyword>
<keyword evidence="7" id="KW-1185">Reference proteome</keyword>
<evidence type="ECO:0000256" key="3">
    <source>
        <dbReference type="ARBA" id="ARBA00023157"/>
    </source>
</evidence>
<dbReference type="InterPro" id="IPR036249">
    <property type="entry name" value="Thioredoxin-like_sf"/>
</dbReference>
<comment type="subcellular location">
    <subcellularLocation>
        <location evidence="1">Cell envelope</location>
    </subcellularLocation>
</comment>
<dbReference type="PANTHER" id="PTHR42852:SF6">
    <property type="entry name" value="THIOL:DISULFIDE INTERCHANGE PROTEIN DSBE"/>
    <property type="match status" value="1"/>
</dbReference>
<dbReference type="GO" id="GO:0016209">
    <property type="term" value="F:antioxidant activity"/>
    <property type="evidence" value="ECO:0007669"/>
    <property type="project" value="InterPro"/>
</dbReference>
<comment type="caution">
    <text evidence="6">The sequence shown here is derived from an EMBL/GenBank/DDBJ whole genome shotgun (WGS) entry which is preliminary data.</text>
</comment>
<dbReference type="Pfam" id="PF14289">
    <property type="entry name" value="DUF4369"/>
    <property type="match status" value="1"/>
</dbReference>
<dbReference type="InterPro" id="IPR017937">
    <property type="entry name" value="Thioredoxin_CS"/>
</dbReference>
<evidence type="ECO:0000256" key="4">
    <source>
        <dbReference type="ARBA" id="ARBA00023284"/>
    </source>
</evidence>
<evidence type="ECO:0000256" key="1">
    <source>
        <dbReference type="ARBA" id="ARBA00004196"/>
    </source>
</evidence>
<dbReference type="PROSITE" id="PS00194">
    <property type="entry name" value="THIOREDOXIN_1"/>
    <property type="match status" value="1"/>
</dbReference>
<dbReference type="SUPFAM" id="SSF52833">
    <property type="entry name" value="Thioredoxin-like"/>
    <property type="match status" value="1"/>
</dbReference>
<reference evidence="6 7" key="1">
    <citation type="submission" date="2019-04" db="EMBL/GenBank/DDBJ databases">
        <authorList>
            <person name="Liu A."/>
        </authorList>
    </citation>
    <scope>NUCLEOTIDE SEQUENCE [LARGE SCALE GENOMIC DNA]</scope>
    <source>
        <strain evidence="6 7">RZ03</strain>
    </source>
</reference>
<name>A0A4S1E2P9_9FLAO</name>
<dbReference type="Gene3D" id="3.40.30.10">
    <property type="entry name" value="Glutaredoxin"/>
    <property type="match status" value="1"/>
</dbReference>
<accession>A0A4S1E2P9</accession>
<organism evidence="6 7">
    <name type="scientific">Flavivirga rizhaonensis</name>
    <dbReference type="NCBI Taxonomy" id="2559571"/>
    <lineage>
        <taxon>Bacteria</taxon>
        <taxon>Pseudomonadati</taxon>
        <taxon>Bacteroidota</taxon>
        <taxon>Flavobacteriia</taxon>
        <taxon>Flavobacteriales</taxon>
        <taxon>Flavobacteriaceae</taxon>
        <taxon>Flavivirga</taxon>
    </lineage>
</organism>
<dbReference type="RefSeq" id="WP_135874853.1">
    <property type="nucleotide sequence ID" value="NZ_SRSO01000001.1"/>
</dbReference>
<dbReference type="InterPro" id="IPR050553">
    <property type="entry name" value="Thioredoxin_ResA/DsbE_sf"/>
</dbReference>